<protein>
    <submittedName>
        <fullName evidence="3">Arsenate reductase</fullName>
        <ecNumber evidence="3">1.20.4.1</ecNumber>
    </submittedName>
</protein>
<evidence type="ECO:0000313" key="3">
    <source>
        <dbReference type="EMBL" id="TAA74054.1"/>
    </source>
</evidence>
<keyword evidence="4" id="KW-1185">Reference proteome</keyword>
<dbReference type="PANTHER" id="PTHR43428:SF1">
    <property type="entry name" value="ARSENATE REDUCTASE"/>
    <property type="match status" value="1"/>
</dbReference>
<dbReference type="AlphaFoldDB" id="A0A521FZ66"/>
<dbReference type="GO" id="GO:0008794">
    <property type="term" value="F:arsenate reductase (glutaredoxin) activity"/>
    <property type="evidence" value="ECO:0007669"/>
    <property type="project" value="UniProtKB-EC"/>
</dbReference>
<organism evidence="3 4">
    <name type="scientific">Candidatus Electronema aureum</name>
    <dbReference type="NCBI Taxonomy" id="2005002"/>
    <lineage>
        <taxon>Bacteria</taxon>
        <taxon>Pseudomonadati</taxon>
        <taxon>Thermodesulfobacteriota</taxon>
        <taxon>Desulfobulbia</taxon>
        <taxon>Desulfobulbales</taxon>
        <taxon>Desulfobulbaceae</taxon>
        <taxon>Candidatus Electronema</taxon>
    </lineage>
</organism>
<dbReference type="Gene3D" id="3.40.50.2300">
    <property type="match status" value="1"/>
</dbReference>
<keyword evidence="3" id="KW-0560">Oxidoreductase</keyword>
<dbReference type="Pfam" id="PF01451">
    <property type="entry name" value="LMWPc"/>
    <property type="match status" value="1"/>
</dbReference>
<keyword evidence="1" id="KW-0059">Arsenical resistance</keyword>
<feature type="domain" description="Phosphotyrosine protein phosphatase I" evidence="2">
    <location>
        <begin position="5"/>
        <end position="141"/>
    </location>
</feature>
<dbReference type="SMART" id="SM00226">
    <property type="entry name" value="LMWPc"/>
    <property type="match status" value="1"/>
</dbReference>
<dbReference type="CDD" id="cd16345">
    <property type="entry name" value="LMWP_ArsC"/>
    <property type="match status" value="1"/>
</dbReference>
<dbReference type="InterPro" id="IPR036196">
    <property type="entry name" value="Ptyr_pPase_sf"/>
</dbReference>
<dbReference type="GO" id="GO:0046685">
    <property type="term" value="P:response to arsenic-containing substance"/>
    <property type="evidence" value="ECO:0007669"/>
    <property type="project" value="UniProtKB-KW"/>
</dbReference>
<evidence type="ECO:0000256" key="1">
    <source>
        <dbReference type="ARBA" id="ARBA00022849"/>
    </source>
</evidence>
<dbReference type="PANTHER" id="PTHR43428">
    <property type="entry name" value="ARSENATE REDUCTASE"/>
    <property type="match status" value="1"/>
</dbReference>
<reference evidence="3" key="1">
    <citation type="submission" date="2017-07" db="EMBL/GenBank/DDBJ databases">
        <title>The cable genome - Insights into the physiology and evolution of filamentous bacteria capable of sulfide oxidation via long distance electron transfer.</title>
        <authorList>
            <person name="Thorup C."/>
            <person name="Bjerg J.T."/>
            <person name="Schreiber L."/>
            <person name="Nielsen L.P."/>
            <person name="Kjeldsen K.U."/>
            <person name="Boesen T."/>
            <person name="Boggild A."/>
            <person name="Meysman F."/>
            <person name="Geelhoed J."/>
            <person name="Schramm A."/>
        </authorList>
    </citation>
    <scope>NUCLEOTIDE SEQUENCE [LARGE SCALE GENOMIC DNA]</scope>
    <source>
        <strain evidence="3">GS</strain>
    </source>
</reference>
<sequence>MAERKAVLFVCIHNSARSQMAEAFLQQAGGGRFEAASAGIEAGRLNPLAVETMQEIGIDISGNAVTNVFDLLRQGKKFDYVITVCDDASGERCPLFPGQAERLHWPCDDPAKLTGSHAEQLERIRQIREQLRQRVAWFVEERRKL</sequence>
<dbReference type="SUPFAM" id="SSF52788">
    <property type="entry name" value="Phosphotyrosine protein phosphatases I"/>
    <property type="match status" value="1"/>
</dbReference>
<gene>
    <name evidence="3" type="ORF">CDV28_1413</name>
</gene>
<accession>A0A521FZ66</accession>
<name>A0A521FZ66_9BACT</name>
<comment type="caution">
    <text evidence="3">The sequence shown here is derived from an EMBL/GenBank/DDBJ whole genome shotgun (WGS) entry which is preliminary data.</text>
</comment>
<dbReference type="EC" id="1.20.4.1" evidence="3"/>
<dbReference type="Proteomes" id="UP000316238">
    <property type="component" value="Unassembled WGS sequence"/>
</dbReference>
<dbReference type="InterPro" id="IPR023485">
    <property type="entry name" value="Ptyr_pPase"/>
</dbReference>
<evidence type="ECO:0000259" key="2">
    <source>
        <dbReference type="SMART" id="SM00226"/>
    </source>
</evidence>
<dbReference type="EMBL" id="NQJD01000041">
    <property type="protein sequence ID" value="TAA74054.1"/>
    <property type="molecule type" value="Genomic_DNA"/>
</dbReference>
<evidence type="ECO:0000313" key="4">
    <source>
        <dbReference type="Proteomes" id="UP000316238"/>
    </source>
</evidence>
<proteinExistence type="predicted"/>